<keyword evidence="13" id="KW-1185">Reference proteome</keyword>
<dbReference type="Proteomes" id="UP000245946">
    <property type="component" value="Unassembled WGS sequence"/>
</dbReference>
<dbReference type="Gene3D" id="3.90.1150.10">
    <property type="entry name" value="Aspartate Aminotransferase, domain 1"/>
    <property type="match status" value="1"/>
</dbReference>
<dbReference type="InterPro" id="IPR015424">
    <property type="entry name" value="PyrdxlP-dep_Trfase"/>
</dbReference>
<organism evidence="12 13">
    <name type="scientific">Tilletiopsis washingtonensis</name>
    <dbReference type="NCBI Taxonomy" id="58919"/>
    <lineage>
        <taxon>Eukaryota</taxon>
        <taxon>Fungi</taxon>
        <taxon>Dikarya</taxon>
        <taxon>Basidiomycota</taxon>
        <taxon>Ustilaginomycotina</taxon>
        <taxon>Exobasidiomycetes</taxon>
        <taxon>Entylomatales</taxon>
        <taxon>Entylomatales incertae sedis</taxon>
        <taxon>Tilletiopsis</taxon>
    </lineage>
</organism>
<protein>
    <recommendedName>
        <fullName evidence="5">serine C-palmitoyltransferase</fullName>
        <ecNumber evidence="5">2.3.1.50</ecNumber>
    </recommendedName>
</protein>
<evidence type="ECO:0000313" key="12">
    <source>
        <dbReference type="EMBL" id="PWN96154.1"/>
    </source>
</evidence>
<dbReference type="GO" id="GO:0030170">
    <property type="term" value="F:pyridoxal phosphate binding"/>
    <property type="evidence" value="ECO:0007669"/>
    <property type="project" value="InterPro"/>
</dbReference>
<comment type="similarity">
    <text evidence="4">Belongs to the class-II pyridoxal-phosphate-dependent aminotransferase family.</text>
</comment>
<evidence type="ECO:0000256" key="8">
    <source>
        <dbReference type="ARBA" id="ARBA00022919"/>
    </source>
</evidence>
<dbReference type="GO" id="GO:0016020">
    <property type="term" value="C:membrane"/>
    <property type="evidence" value="ECO:0007669"/>
    <property type="project" value="GOC"/>
</dbReference>
<dbReference type="EMBL" id="KZ819300">
    <property type="protein sequence ID" value="PWN96154.1"/>
    <property type="molecule type" value="Genomic_DNA"/>
</dbReference>
<accession>A0A316Z4Y5</accession>
<dbReference type="GO" id="GO:0005783">
    <property type="term" value="C:endoplasmic reticulum"/>
    <property type="evidence" value="ECO:0007669"/>
    <property type="project" value="TreeGrafter"/>
</dbReference>
<dbReference type="InterPro" id="IPR050087">
    <property type="entry name" value="AON_synthase_class-II"/>
</dbReference>
<dbReference type="RefSeq" id="XP_025596433.1">
    <property type="nucleotide sequence ID" value="XM_025745438.1"/>
</dbReference>
<evidence type="ECO:0000256" key="7">
    <source>
        <dbReference type="ARBA" id="ARBA00022898"/>
    </source>
</evidence>
<dbReference type="InterPro" id="IPR015422">
    <property type="entry name" value="PyrdxlP-dep_Trfase_small"/>
</dbReference>
<dbReference type="STRING" id="58919.A0A316Z4Y5"/>
<evidence type="ECO:0000256" key="10">
    <source>
        <dbReference type="ARBA" id="ARBA00023315"/>
    </source>
</evidence>
<dbReference type="GO" id="GO:0046512">
    <property type="term" value="P:sphingosine biosynthetic process"/>
    <property type="evidence" value="ECO:0007669"/>
    <property type="project" value="TreeGrafter"/>
</dbReference>
<dbReference type="AlphaFoldDB" id="A0A316Z4Y5"/>
<keyword evidence="10" id="KW-0012">Acyltransferase</keyword>
<keyword evidence="9" id="KW-0443">Lipid metabolism</keyword>
<proteinExistence type="inferred from homology"/>
<reference evidence="12 13" key="1">
    <citation type="journal article" date="2018" name="Mol. Biol. Evol.">
        <title>Broad Genomic Sampling Reveals a Smut Pathogenic Ancestry of the Fungal Clade Ustilaginomycotina.</title>
        <authorList>
            <person name="Kijpornyongpan T."/>
            <person name="Mondo S.J."/>
            <person name="Barry K."/>
            <person name="Sandor L."/>
            <person name="Lee J."/>
            <person name="Lipzen A."/>
            <person name="Pangilinan J."/>
            <person name="LaButti K."/>
            <person name="Hainaut M."/>
            <person name="Henrissat B."/>
            <person name="Grigoriev I.V."/>
            <person name="Spatafora J.W."/>
            <person name="Aime M.C."/>
        </authorList>
    </citation>
    <scope>NUCLEOTIDE SEQUENCE [LARGE SCALE GENOMIC DNA]</scope>
    <source>
        <strain evidence="12 13">MCA 4186</strain>
    </source>
</reference>
<evidence type="ECO:0000256" key="9">
    <source>
        <dbReference type="ARBA" id="ARBA00023098"/>
    </source>
</evidence>
<evidence type="ECO:0000256" key="4">
    <source>
        <dbReference type="ARBA" id="ARBA00008392"/>
    </source>
</evidence>
<dbReference type="EC" id="2.3.1.50" evidence="5"/>
<gene>
    <name evidence="12" type="ORF">FA09DRAFT_362112</name>
</gene>
<keyword evidence="6 12" id="KW-0808">Transferase</keyword>
<evidence type="ECO:0000256" key="6">
    <source>
        <dbReference type="ARBA" id="ARBA00022679"/>
    </source>
</evidence>
<evidence type="ECO:0000256" key="3">
    <source>
        <dbReference type="ARBA" id="ARBA00004991"/>
    </source>
</evidence>
<dbReference type="GO" id="GO:0046513">
    <property type="term" value="P:ceramide biosynthetic process"/>
    <property type="evidence" value="ECO:0007669"/>
    <property type="project" value="TreeGrafter"/>
</dbReference>
<name>A0A316Z4Y5_9BASI</name>
<dbReference type="Pfam" id="PF00155">
    <property type="entry name" value="Aminotran_1_2"/>
    <property type="match status" value="1"/>
</dbReference>
<dbReference type="InterPro" id="IPR015421">
    <property type="entry name" value="PyrdxlP-dep_Trfase_major"/>
</dbReference>
<keyword evidence="7" id="KW-0663">Pyridoxal phosphate</keyword>
<evidence type="ECO:0000259" key="11">
    <source>
        <dbReference type="Pfam" id="PF00155"/>
    </source>
</evidence>
<dbReference type="OrthoDB" id="3168162at2759"/>
<evidence type="ECO:0000313" key="13">
    <source>
        <dbReference type="Proteomes" id="UP000245946"/>
    </source>
</evidence>
<dbReference type="InterPro" id="IPR004839">
    <property type="entry name" value="Aminotransferase_I/II_large"/>
</dbReference>
<comment type="cofactor">
    <cofactor evidence="1">
        <name>pyridoxal 5'-phosphate</name>
        <dbReference type="ChEBI" id="CHEBI:597326"/>
    </cofactor>
</comment>
<comment type="pathway">
    <text evidence="3">Sphingolipid metabolism.</text>
</comment>
<dbReference type="Gene3D" id="3.40.640.10">
    <property type="entry name" value="Type I PLP-dependent aspartate aminotransferase-like (Major domain)"/>
    <property type="match status" value="1"/>
</dbReference>
<dbReference type="PANTHER" id="PTHR13693">
    <property type="entry name" value="CLASS II AMINOTRANSFERASE/8-AMINO-7-OXONONANOATE SYNTHASE"/>
    <property type="match status" value="1"/>
</dbReference>
<comment type="pathway">
    <text evidence="2">Lipid metabolism; sphingolipid metabolism.</text>
</comment>
<evidence type="ECO:0000256" key="5">
    <source>
        <dbReference type="ARBA" id="ARBA00013220"/>
    </source>
</evidence>
<sequence>MDSLRALAASLHALPGSAILLRYVRSSYQDDPFRSLLELLLFAFALRTLLQSRTKGNQSGTNFVRLAEREIDDLVADFAPEPLAAPLSALEQHELAVVPTIHGGLSPRPRISLPGSPDKTREVLNLASYNFADLAGSKEVEEAAIRTLREYGVGSCSPPGFYGTIDVHMQLEADIARFIGVDNAIIYAQGFSTISSVIPAFCKRGDIIVADKGVNFAIQKGIQVSRSLVRWYDHNSLSSLEAVLADITKDDRRRRRPLTRRFIITEGMFEGDGAAVDLKAICELKHKYKFRLILDESISFGTVGKTGRGMSELCGVPPKEIDILVGSMANTLGSAGGFCAGTEEVVFHQRINGTAFVFSAALPAMLAVASSTAIKRLMSAPTILSTLRDNIQAVHAVLDPIESILVTSDTHSPLIHFQVRSNAEPHPAGPAGKATLAPPTPLVLGHDLSAAEQSRLLQLIVDDALEHGVLLVRHKTLPSINAKALESGVHARPSVRIAVSAGLSRKEMEKAAAVVKASIVRVLGKRR</sequence>
<dbReference type="GeneID" id="37272982"/>
<feature type="domain" description="Aminotransferase class I/classII large" evidence="11">
    <location>
        <begin position="122"/>
        <end position="513"/>
    </location>
</feature>
<dbReference type="GO" id="GO:0004758">
    <property type="term" value="F:serine C-palmitoyltransferase activity"/>
    <property type="evidence" value="ECO:0007669"/>
    <property type="project" value="TreeGrafter"/>
</dbReference>
<dbReference type="SUPFAM" id="SSF53383">
    <property type="entry name" value="PLP-dependent transferases"/>
    <property type="match status" value="1"/>
</dbReference>
<evidence type="ECO:0000256" key="1">
    <source>
        <dbReference type="ARBA" id="ARBA00001933"/>
    </source>
</evidence>
<dbReference type="PANTHER" id="PTHR13693:SF2">
    <property type="entry name" value="SERINE PALMITOYLTRANSFERASE 1"/>
    <property type="match status" value="1"/>
</dbReference>
<keyword evidence="8" id="KW-0746">Sphingolipid metabolism</keyword>
<evidence type="ECO:0000256" key="2">
    <source>
        <dbReference type="ARBA" id="ARBA00004760"/>
    </source>
</evidence>